<organism evidence="1 2">
    <name type="scientific">Nephila pilipes</name>
    <name type="common">Giant wood spider</name>
    <name type="synonym">Nephila maculata</name>
    <dbReference type="NCBI Taxonomy" id="299642"/>
    <lineage>
        <taxon>Eukaryota</taxon>
        <taxon>Metazoa</taxon>
        <taxon>Ecdysozoa</taxon>
        <taxon>Arthropoda</taxon>
        <taxon>Chelicerata</taxon>
        <taxon>Arachnida</taxon>
        <taxon>Araneae</taxon>
        <taxon>Araneomorphae</taxon>
        <taxon>Entelegynae</taxon>
        <taxon>Araneoidea</taxon>
        <taxon>Nephilidae</taxon>
        <taxon>Nephila</taxon>
    </lineage>
</organism>
<dbReference type="Proteomes" id="UP000887013">
    <property type="component" value="Unassembled WGS sequence"/>
</dbReference>
<gene>
    <name evidence="1" type="ORF">NPIL_435101</name>
</gene>
<reference evidence="1" key="1">
    <citation type="submission" date="2020-08" db="EMBL/GenBank/DDBJ databases">
        <title>Multicomponent nature underlies the extraordinary mechanical properties of spider dragline silk.</title>
        <authorList>
            <person name="Kono N."/>
            <person name="Nakamura H."/>
            <person name="Mori M."/>
            <person name="Yoshida Y."/>
            <person name="Ohtoshi R."/>
            <person name="Malay A.D."/>
            <person name="Moran D.A.P."/>
            <person name="Tomita M."/>
            <person name="Numata K."/>
            <person name="Arakawa K."/>
        </authorList>
    </citation>
    <scope>NUCLEOTIDE SEQUENCE</scope>
</reference>
<sequence>MQVTSGKALYNSVHVFAQTPHLCKFNWVFTPPTVSIFKNGIVKPDIFIKSFLAATKHLTMWTVKFCIHVFRPQHRRPPSTMMHFPRRSGVVASIRRRVSCCRDISFPHEPNFSPRSKRRIAYEIAHYVVPTRGGSRIDLSSCAGHIMGNEREHLNNSSNACKRSR</sequence>
<protein>
    <submittedName>
        <fullName evidence="1">Uncharacterized protein</fullName>
    </submittedName>
</protein>
<name>A0A8X6QRY1_NEPPI</name>
<dbReference type="AlphaFoldDB" id="A0A8X6QRY1"/>
<evidence type="ECO:0000313" key="2">
    <source>
        <dbReference type="Proteomes" id="UP000887013"/>
    </source>
</evidence>
<proteinExistence type="predicted"/>
<keyword evidence="2" id="KW-1185">Reference proteome</keyword>
<comment type="caution">
    <text evidence="1">The sequence shown here is derived from an EMBL/GenBank/DDBJ whole genome shotgun (WGS) entry which is preliminary data.</text>
</comment>
<accession>A0A8X6QRY1</accession>
<dbReference type="EMBL" id="BMAW01130694">
    <property type="protein sequence ID" value="GFU36173.1"/>
    <property type="molecule type" value="Genomic_DNA"/>
</dbReference>
<evidence type="ECO:0000313" key="1">
    <source>
        <dbReference type="EMBL" id="GFU36173.1"/>
    </source>
</evidence>